<evidence type="ECO:0000256" key="1">
    <source>
        <dbReference type="ARBA" id="ARBA00004141"/>
    </source>
</evidence>
<dbReference type="OrthoDB" id="4074965at2759"/>
<organism evidence="7 8">
    <name type="scientific">Westerdykella ornata</name>
    <dbReference type="NCBI Taxonomy" id="318751"/>
    <lineage>
        <taxon>Eukaryota</taxon>
        <taxon>Fungi</taxon>
        <taxon>Dikarya</taxon>
        <taxon>Ascomycota</taxon>
        <taxon>Pezizomycotina</taxon>
        <taxon>Dothideomycetes</taxon>
        <taxon>Pleosporomycetidae</taxon>
        <taxon>Pleosporales</taxon>
        <taxon>Sporormiaceae</taxon>
        <taxon>Westerdykella</taxon>
    </lineage>
</organism>
<feature type="transmembrane region" description="Helical" evidence="5">
    <location>
        <begin position="76"/>
        <end position="94"/>
    </location>
</feature>
<keyword evidence="4 5" id="KW-0472">Membrane</keyword>
<evidence type="ECO:0000313" key="7">
    <source>
        <dbReference type="EMBL" id="KAF2275973.1"/>
    </source>
</evidence>
<reference evidence="7" key="1">
    <citation type="journal article" date="2020" name="Stud. Mycol.">
        <title>101 Dothideomycetes genomes: a test case for predicting lifestyles and emergence of pathogens.</title>
        <authorList>
            <person name="Haridas S."/>
            <person name="Albert R."/>
            <person name="Binder M."/>
            <person name="Bloem J."/>
            <person name="Labutti K."/>
            <person name="Salamov A."/>
            <person name="Andreopoulos B."/>
            <person name="Baker S."/>
            <person name="Barry K."/>
            <person name="Bills G."/>
            <person name="Bluhm B."/>
            <person name="Cannon C."/>
            <person name="Castanera R."/>
            <person name="Culley D."/>
            <person name="Daum C."/>
            <person name="Ezra D."/>
            <person name="Gonzalez J."/>
            <person name="Henrissat B."/>
            <person name="Kuo A."/>
            <person name="Liang C."/>
            <person name="Lipzen A."/>
            <person name="Lutzoni F."/>
            <person name="Magnuson J."/>
            <person name="Mondo S."/>
            <person name="Nolan M."/>
            <person name="Ohm R."/>
            <person name="Pangilinan J."/>
            <person name="Park H.-J."/>
            <person name="Ramirez L."/>
            <person name="Alfaro M."/>
            <person name="Sun H."/>
            <person name="Tritt A."/>
            <person name="Yoshinaga Y."/>
            <person name="Zwiers L.-H."/>
            <person name="Turgeon B."/>
            <person name="Goodwin S."/>
            <person name="Spatafora J."/>
            <person name="Crous P."/>
            <person name="Grigoriev I."/>
        </authorList>
    </citation>
    <scope>NUCLEOTIDE SEQUENCE</scope>
    <source>
        <strain evidence="7">CBS 379.55</strain>
    </source>
</reference>
<dbReference type="PANTHER" id="PTHR39608">
    <property type="entry name" value="INTEGRAL MEMBRANE PROTEIN (AFU_ORTHOLOGUE AFUA_5G08640)"/>
    <property type="match status" value="1"/>
</dbReference>
<evidence type="ECO:0000313" key="8">
    <source>
        <dbReference type="Proteomes" id="UP000800097"/>
    </source>
</evidence>
<proteinExistence type="predicted"/>
<dbReference type="GeneID" id="54554131"/>
<comment type="subcellular location">
    <subcellularLocation>
        <location evidence="1">Membrane</location>
        <topology evidence="1">Multi-pass membrane protein</topology>
    </subcellularLocation>
</comment>
<gene>
    <name evidence="7" type="ORF">EI97DRAFT_458968</name>
</gene>
<evidence type="ECO:0000256" key="2">
    <source>
        <dbReference type="ARBA" id="ARBA00022692"/>
    </source>
</evidence>
<dbReference type="AlphaFoldDB" id="A0A6A6JIP1"/>
<dbReference type="PANTHER" id="PTHR39608:SF1">
    <property type="entry name" value="INTEGRAL MEMBRANE PROTEIN (AFU_ORTHOLOGUE AFUA_5G08640)"/>
    <property type="match status" value="1"/>
</dbReference>
<sequence>MFFSRAVSIFLRFGEFVSAAVVLGLMAWFLHYHDEWDVGPLAREIYTTVIASLSVIFSLIWLIPTTSSMLHYPFDLLASAAWFAAFGILVDYLGDSGCGRAWEWNSFDIRVNSPWCGKWRAAEAFSFISAAFWFVSFLLGVYVYHRVSRDPVVTDGTTRRRWYRSRV</sequence>
<dbReference type="RefSeq" id="XP_033653512.1">
    <property type="nucleotide sequence ID" value="XM_033800956.1"/>
</dbReference>
<evidence type="ECO:0000256" key="5">
    <source>
        <dbReference type="SAM" id="Phobius"/>
    </source>
</evidence>
<evidence type="ECO:0000259" key="6">
    <source>
        <dbReference type="Pfam" id="PF01284"/>
    </source>
</evidence>
<feature type="transmembrane region" description="Helical" evidence="5">
    <location>
        <begin position="124"/>
        <end position="144"/>
    </location>
</feature>
<dbReference type="Pfam" id="PF01284">
    <property type="entry name" value="MARVEL"/>
    <property type="match status" value="1"/>
</dbReference>
<evidence type="ECO:0000256" key="4">
    <source>
        <dbReference type="ARBA" id="ARBA00023136"/>
    </source>
</evidence>
<feature type="domain" description="MARVEL" evidence="6">
    <location>
        <begin position="8"/>
        <end position="139"/>
    </location>
</feature>
<feature type="transmembrane region" description="Helical" evidence="5">
    <location>
        <begin position="45"/>
        <end position="64"/>
    </location>
</feature>
<dbReference type="Proteomes" id="UP000800097">
    <property type="component" value="Unassembled WGS sequence"/>
</dbReference>
<dbReference type="GO" id="GO:0016020">
    <property type="term" value="C:membrane"/>
    <property type="evidence" value="ECO:0007669"/>
    <property type="project" value="UniProtKB-SubCell"/>
</dbReference>
<feature type="transmembrane region" description="Helical" evidence="5">
    <location>
        <begin position="9"/>
        <end position="30"/>
    </location>
</feature>
<keyword evidence="3 5" id="KW-1133">Transmembrane helix</keyword>
<dbReference type="EMBL" id="ML986495">
    <property type="protein sequence ID" value="KAF2275973.1"/>
    <property type="molecule type" value="Genomic_DNA"/>
</dbReference>
<accession>A0A6A6JIP1</accession>
<keyword evidence="2 5" id="KW-0812">Transmembrane</keyword>
<name>A0A6A6JIP1_WESOR</name>
<protein>
    <submittedName>
        <fullName evidence="7">Integral membrane protein</fullName>
    </submittedName>
</protein>
<evidence type="ECO:0000256" key="3">
    <source>
        <dbReference type="ARBA" id="ARBA00022989"/>
    </source>
</evidence>
<keyword evidence="8" id="KW-1185">Reference proteome</keyword>
<dbReference type="InterPro" id="IPR008253">
    <property type="entry name" value="Marvel"/>
</dbReference>